<dbReference type="Proteomes" id="UP001174909">
    <property type="component" value="Unassembled WGS sequence"/>
</dbReference>
<dbReference type="PANTHER" id="PTHR12636">
    <property type="entry name" value="NEP1/MRA1"/>
    <property type="match status" value="1"/>
</dbReference>
<keyword evidence="8" id="KW-0699">rRNA-binding</keyword>
<evidence type="ECO:0000256" key="1">
    <source>
        <dbReference type="ARBA" id="ARBA00004604"/>
    </source>
</evidence>
<feature type="region of interest" description="Disordered" evidence="11">
    <location>
        <begin position="1"/>
        <end position="27"/>
    </location>
</feature>
<evidence type="ECO:0000256" key="8">
    <source>
        <dbReference type="ARBA" id="ARBA00022730"/>
    </source>
</evidence>
<comment type="similarity">
    <text evidence="2">Belongs to the class IV-like SAM-binding methyltransferase superfamily. RNA methyltransferase NEP1 family.</text>
</comment>
<keyword evidence="5 12" id="KW-0489">Methyltransferase</keyword>
<evidence type="ECO:0000313" key="13">
    <source>
        <dbReference type="Proteomes" id="UP001174909"/>
    </source>
</evidence>
<keyword evidence="13" id="KW-1185">Reference proteome</keyword>
<keyword evidence="7" id="KW-0949">S-adenosyl-L-methionine</keyword>
<evidence type="ECO:0000256" key="4">
    <source>
        <dbReference type="ARBA" id="ARBA00022552"/>
    </source>
</evidence>
<evidence type="ECO:0000256" key="2">
    <source>
        <dbReference type="ARBA" id="ARBA00008115"/>
    </source>
</evidence>
<evidence type="ECO:0000256" key="11">
    <source>
        <dbReference type="SAM" id="MobiDB-lite"/>
    </source>
</evidence>
<dbReference type="InterPro" id="IPR029026">
    <property type="entry name" value="tRNA_m1G_MTases_N"/>
</dbReference>
<accession>A0AA35SQ36</accession>
<keyword evidence="3" id="KW-0690">Ribosome biogenesis</keyword>
<keyword evidence="9" id="KW-0694">RNA-binding</keyword>
<evidence type="ECO:0000256" key="7">
    <source>
        <dbReference type="ARBA" id="ARBA00022691"/>
    </source>
</evidence>
<comment type="caution">
    <text evidence="12">The sequence shown here is derived from an EMBL/GenBank/DDBJ whole genome shotgun (WGS) entry which is preliminary data.</text>
</comment>
<dbReference type="InterPro" id="IPR029028">
    <property type="entry name" value="Alpha/beta_knot_MTases"/>
</dbReference>
<protein>
    <submittedName>
        <fullName evidence="12">Ribosomal RNA small subunit methyltransferase NEP1</fullName>
    </submittedName>
</protein>
<reference evidence="12" key="1">
    <citation type="submission" date="2023-03" db="EMBL/GenBank/DDBJ databases">
        <authorList>
            <person name="Steffen K."/>
            <person name="Cardenas P."/>
        </authorList>
    </citation>
    <scope>NUCLEOTIDE SEQUENCE</scope>
</reference>
<keyword evidence="6" id="KW-0808">Transferase</keyword>
<dbReference type="GO" id="GO:0070475">
    <property type="term" value="P:rRNA base methylation"/>
    <property type="evidence" value="ECO:0007669"/>
    <property type="project" value="InterPro"/>
</dbReference>
<organism evidence="12 13">
    <name type="scientific">Geodia barretti</name>
    <name type="common">Barrett's horny sponge</name>
    <dbReference type="NCBI Taxonomy" id="519541"/>
    <lineage>
        <taxon>Eukaryota</taxon>
        <taxon>Metazoa</taxon>
        <taxon>Porifera</taxon>
        <taxon>Demospongiae</taxon>
        <taxon>Heteroscleromorpha</taxon>
        <taxon>Tetractinellida</taxon>
        <taxon>Astrophorina</taxon>
        <taxon>Geodiidae</taxon>
        <taxon>Geodia</taxon>
    </lineage>
</organism>
<comment type="subcellular location">
    <subcellularLocation>
        <location evidence="1">Nucleus</location>
        <location evidence="1">Nucleolus</location>
    </subcellularLocation>
</comment>
<dbReference type="GO" id="GO:0019843">
    <property type="term" value="F:rRNA binding"/>
    <property type="evidence" value="ECO:0007669"/>
    <property type="project" value="UniProtKB-KW"/>
</dbReference>
<keyword evidence="4" id="KW-0698">rRNA processing</keyword>
<dbReference type="Pfam" id="PF03587">
    <property type="entry name" value="EMG1"/>
    <property type="match status" value="1"/>
</dbReference>
<evidence type="ECO:0000256" key="5">
    <source>
        <dbReference type="ARBA" id="ARBA00022603"/>
    </source>
</evidence>
<proteinExistence type="inferred from homology"/>
<dbReference type="GO" id="GO:0070037">
    <property type="term" value="F:rRNA (pseudouridine) methyltransferase activity"/>
    <property type="evidence" value="ECO:0007669"/>
    <property type="project" value="InterPro"/>
</dbReference>
<dbReference type="EMBL" id="CASHTH010002633">
    <property type="protein sequence ID" value="CAI8032866.1"/>
    <property type="molecule type" value="Genomic_DNA"/>
</dbReference>
<evidence type="ECO:0000256" key="3">
    <source>
        <dbReference type="ARBA" id="ARBA00022517"/>
    </source>
</evidence>
<evidence type="ECO:0000256" key="6">
    <source>
        <dbReference type="ARBA" id="ARBA00022679"/>
    </source>
</evidence>
<dbReference type="InterPro" id="IPR005304">
    <property type="entry name" value="Rbsml_bgen_MeTrfase_EMG1/NEP1"/>
</dbReference>
<dbReference type="Gene3D" id="3.40.1280.10">
    <property type="match status" value="1"/>
</dbReference>
<keyword evidence="10" id="KW-0539">Nucleus</keyword>
<gene>
    <name evidence="12" type="ORF">GBAR_LOCUS18548</name>
</gene>
<dbReference type="GO" id="GO:0032040">
    <property type="term" value="C:small-subunit processome"/>
    <property type="evidence" value="ECO:0007669"/>
    <property type="project" value="TreeGrafter"/>
</dbReference>
<evidence type="ECO:0000256" key="9">
    <source>
        <dbReference type="ARBA" id="ARBA00022884"/>
    </source>
</evidence>
<name>A0AA35SQ36_GEOBA</name>
<evidence type="ECO:0000313" key="12">
    <source>
        <dbReference type="EMBL" id="CAI8032866.1"/>
    </source>
</evidence>
<dbReference type="FunFam" id="3.40.1280.10:FF:000003">
    <property type="entry name" value="Ribosomal RNA small subunit methyltransferase"/>
    <property type="match status" value="1"/>
</dbReference>
<dbReference type="SUPFAM" id="SSF75217">
    <property type="entry name" value="alpha/beta knot"/>
    <property type="match status" value="1"/>
</dbReference>
<dbReference type="AlphaFoldDB" id="A0AA35SQ36"/>
<evidence type="ECO:0000256" key="10">
    <source>
        <dbReference type="ARBA" id="ARBA00023242"/>
    </source>
</evidence>
<sequence>MSSGKESSTKRVRNDYEEEEEGKPKKIPRTLVEKTTEKRLIVILEKASLETVKVGRKFELLNCDDHKKELSKHGRDIAAARPDISHQCLMMLLDSPLNRAGLLQVYIHTTKNVLIEINPHVRIPRTFNRFCGLMVQLLHKLSIHASDGPMKLMKVIKNPVTDHLPAGCLKIGTSYHSDTLVDVRKFAKDKPIVFVVGSNGTRQGVGHNMTVYISVLYFVC</sequence>
<dbReference type="CDD" id="cd18088">
    <property type="entry name" value="Nep1-like"/>
    <property type="match status" value="1"/>
</dbReference>
<dbReference type="PANTHER" id="PTHR12636:SF5">
    <property type="entry name" value="RIBOSOMAL RNA SMALL SUBUNIT METHYLTRANSFERASE NEP1"/>
    <property type="match status" value="1"/>
</dbReference>